<feature type="domain" description="BTB" evidence="2">
    <location>
        <begin position="1"/>
        <end position="54"/>
    </location>
</feature>
<dbReference type="InterPro" id="IPR045005">
    <property type="entry name" value="BPM1-6"/>
</dbReference>
<sequence>MRSPVFDAQFYGPMREDDDDDAASKCSIAIEDMQPAVFRALLHFIYMDSMPSMEGFDAGDRKEMVKHLLVAADRYSVERLKLMCEGILCKSLDAKDAETTLALADTHHSTATASGRLVSCFSPCPTKWVALWRARKCICNSTTMTDHALLRSYQISCRPTT</sequence>
<dbReference type="InterPro" id="IPR000210">
    <property type="entry name" value="BTB/POZ_dom"/>
</dbReference>
<accession>A0A811S5S9</accession>
<dbReference type="OrthoDB" id="693342at2759"/>
<dbReference type="AlphaFoldDB" id="A0A811S5S9"/>
<dbReference type="Pfam" id="PF00651">
    <property type="entry name" value="BTB"/>
    <property type="match status" value="1"/>
</dbReference>
<dbReference type="PANTHER" id="PTHR26379:SF474">
    <property type="entry name" value="OS08G0228200 PROTEIN"/>
    <property type="match status" value="1"/>
</dbReference>
<evidence type="ECO:0000313" key="4">
    <source>
        <dbReference type="Proteomes" id="UP000604825"/>
    </source>
</evidence>
<evidence type="ECO:0000256" key="1">
    <source>
        <dbReference type="ARBA" id="ARBA00004906"/>
    </source>
</evidence>
<evidence type="ECO:0000313" key="3">
    <source>
        <dbReference type="EMBL" id="CAD6337623.1"/>
    </source>
</evidence>
<name>A0A811S5S9_9POAL</name>
<dbReference type="PANTHER" id="PTHR26379">
    <property type="entry name" value="BTB/POZ AND MATH DOMAIN-CONTAINING PROTEIN 1"/>
    <property type="match status" value="1"/>
</dbReference>
<keyword evidence="4" id="KW-1185">Reference proteome</keyword>
<dbReference type="InterPro" id="IPR011333">
    <property type="entry name" value="SKP1/BTB/POZ_sf"/>
</dbReference>
<comment type="caution">
    <text evidence="3">The sequence shown here is derived from an EMBL/GenBank/DDBJ whole genome shotgun (WGS) entry which is preliminary data.</text>
</comment>
<dbReference type="GO" id="GO:0016567">
    <property type="term" value="P:protein ubiquitination"/>
    <property type="evidence" value="ECO:0007669"/>
    <property type="project" value="InterPro"/>
</dbReference>
<organism evidence="3 4">
    <name type="scientific">Miscanthus lutarioriparius</name>
    <dbReference type="NCBI Taxonomy" id="422564"/>
    <lineage>
        <taxon>Eukaryota</taxon>
        <taxon>Viridiplantae</taxon>
        <taxon>Streptophyta</taxon>
        <taxon>Embryophyta</taxon>
        <taxon>Tracheophyta</taxon>
        <taxon>Spermatophyta</taxon>
        <taxon>Magnoliopsida</taxon>
        <taxon>Liliopsida</taxon>
        <taxon>Poales</taxon>
        <taxon>Poaceae</taxon>
        <taxon>PACMAD clade</taxon>
        <taxon>Panicoideae</taxon>
        <taxon>Andropogonodae</taxon>
        <taxon>Andropogoneae</taxon>
        <taxon>Saccharinae</taxon>
        <taxon>Miscanthus</taxon>
    </lineage>
</organism>
<comment type="pathway">
    <text evidence="1">Protein modification; protein ubiquitination.</text>
</comment>
<dbReference type="Gene3D" id="3.30.710.10">
    <property type="entry name" value="Potassium Channel Kv1.1, Chain A"/>
    <property type="match status" value="1"/>
</dbReference>
<reference evidence="3" key="1">
    <citation type="submission" date="2020-10" db="EMBL/GenBank/DDBJ databases">
        <authorList>
            <person name="Han B."/>
            <person name="Lu T."/>
            <person name="Zhao Q."/>
            <person name="Huang X."/>
            <person name="Zhao Y."/>
        </authorList>
    </citation>
    <scope>NUCLEOTIDE SEQUENCE</scope>
</reference>
<evidence type="ECO:0000259" key="2">
    <source>
        <dbReference type="PROSITE" id="PS50097"/>
    </source>
</evidence>
<dbReference type="PROSITE" id="PS50097">
    <property type="entry name" value="BTB"/>
    <property type="match status" value="1"/>
</dbReference>
<proteinExistence type="predicted"/>
<protein>
    <recommendedName>
        <fullName evidence="2">BTB domain-containing protein</fullName>
    </recommendedName>
</protein>
<dbReference type="Proteomes" id="UP000604825">
    <property type="component" value="Unassembled WGS sequence"/>
</dbReference>
<gene>
    <name evidence="3" type="ORF">NCGR_LOCUS61721</name>
</gene>
<dbReference type="SUPFAM" id="SSF54695">
    <property type="entry name" value="POZ domain"/>
    <property type="match status" value="1"/>
</dbReference>
<dbReference type="EMBL" id="CAJGYO010000018">
    <property type="protein sequence ID" value="CAD6337623.1"/>
    <property type="molecule type" value="Genomic_DNA"/>
</dbReference>